<proteinExistence type="inferred from homology"/>
<dbReference type="EMBL" id="PEZX01000013">
    <property type="protein sequence ID" value="PIS07162.1"/>
    <property type="molecule type" value="Genomic_DNA"/>
</dbReference>
<gene>
    <name evidence="7" type="primary">pth</name>
    <name evidence="10" type="ORF">COT79_00665</name>
</gene>
<evidence type="ECO:0000313" key="10">
    <source>
        <dbReference type="EMBL" id="PIS07162.1"/>
    </source>
</evidence>
<keyword evidence="2 7" id="KW-0820">tRNA-binding</keyword>
<comment type="subcellular location">
    <subcellularLocation>
        <location evidence="7">Cytoplasm</location>
    </subcellularLocation>
</comment>
<dbReference type="EC" id="3.1.1.29" evidence="1 7"/>
<comment type="similarity">
    <text evidence="5 7 9">Belongs to the PTH family.</text>
</comment>
<dbReference type="InterPro" id="IPR036416">
    <property type="entry name" value="Pept_tRNA_hydro_sf"/>
</dbReference>
<dbReference type="GO" id="GO:0006515">
    <property type="term" value="P:protein quality control for misfolded or incompletely synthesized proteins"/>
    <property type="evidence" value="ECO:0007669"/>
    <property type="project" value="UniProtKB-UniRule"/>
</dbReference>
<dbReference type="HAMAP" id="MF_00083">
    <property type="entry name" value="Pept_tRNA_hydro_bact"/>
    <property type="match status" value="1"/>
</dbReference>
<comment type="function">
    <text evidence="7">Hydrolyzes ribosome-free peptidyl-tRNAs (with 1 or more amino acids incorporated), which drop off the ribosome during protein synthesis, or as a result of ribosome stalling.</text>
</comment>
<evidence type="ECO:0000256" key="1">
    <source>
        <dbReference type="ARBA" id="ARBA00013260"/>
    </source>
</evidence>
<name>A0A2M6R9E1_9BACT</name>
<dbReference type="SUPFAM" id="SSF53178">
    <property type="entry name" value="Peptidyl-tRNA hydrolase-like"/>
    <property type="match status" value="1"/>
</dbReference>
<evidence type="ECO:0000256" key="5">
    <source>
        <dbReference type="ARBA" id="ARBA00038063"/>
    </source>
</evidence>
<keyword evidence="3 7" id="KW-0378">Hydrolase</keyword>
<feature type="binding site" evidence="7">
    <location>
        <position position="54"/>
    </location>
    <ligand>
        <name>tRNA</name>
        <dbReference type="ChEBI" id="CHEBI:17843"/>
    </ligand>
</feature>
<dbReference type="GO" id="GO:0072344">
    <property type="term" value="P:rescue of stalled ribosome"/>
    <property type="evidence" value="ECO:0007669"/>
    <property type="project" value="UniProtKB-UniRule"/>
</dbReference>
<dbReference type="Gene3D" id="3.40.50.1470">
    <property type="entry name" value="Peptidyl-tRNA hydrolase"/>
    <property type="match status" value="1"/>
</dbReference>
<dbReference type="GO" id="GO:0005737">
    <property type="term" value="C:cytoplasm"/>
    <property type="evidence" value="ECO:0007669"/>
    <property type="project" value="UniProtKB-SubCell"/>
</dbReference>
<dbReference type="PANTHER" id="PTHR17224:SF1">
    <property type="entry name" value="PEPTIDYL-TRNA HYDROLASE"/>
    <property type="match status" value="1"/>
</dbReference>
<accession>A0A2M6R9E1</accession>
<comment type="function">
    <text evidence="7">Catalyzes the release of premature peptidyl moieties from peptidyl-tRNA molecules trapped in stalled 50S ribosomal subunits, and thus maintains levels of free tRNAs and 50S ribosomes.</text>
</comment>
<dbReference type="InterPro" id="IPR018171">
    <property type="entry name" value="Pept_tRNA_hydro_CS"/>
</dbReference>
<evidence type="ECO:0000256" key="8">
    <source>
        <dbReference type="RuleBase" id="RU000673"/>
    </source>
</evidence>
<evidence type="ECO:0000256" key="3">
    <source>
        <dbReference type="ARBA" id="ARBA00022801"/>
    </source>
</evidence>
<evidence type="ECO:0000256" key="6">
    <source>
        <dbReference type="ARBA" id="ARBA00050038"/>
    </source>
</evidence>
<reference evidence="11" key="1">
    <citation type="submission" date="2017-09" db="EMBL/GenBank/DDBJ databases">
        <title>Depth-based differentiation of microbial function through sediment-hosted aquifers and enrichment of novel symbionts in the deep terrestrial subsurface.</title>
        <authorList>
            <person name="Probst A.J."/>
            <person name="Ladd B."/>
            <person name="Jarett J.K."/>
            <person name="Geller-Mcgrath D.E."/>
            <person name="Sieber C.M.K."/>
            <person name="Emerson J.B."/>
            <person name="Anantharaman K."/>
            <person name="Thomas B.C."/>
            <person name="Malmstrom R."/>
            <person name="Stieglmeier M."/>
            <person name="Klingl A."/>
            <person name="Woyke T."/>
            <person name="Ryan C.M."/>
            <person name="Banfield J.F."/>
        </authorList>
    </citation>
    <scope>NUCLEOTIDE SEQUENCE [LARGE SCALE GENOMIC DNA]</scope>
</reference>
<evidence type="ECO:0000256" key="4">
    <source>
        <dbReference type="ARBA" id="ARBA00022884"/>
    </source>
</evidence>
<dbReference type="GO" id="GO:0004045">
    <property type="term" value="F:peptidyl-tRNA hydrolase activity"/>
    <property type="evidence" value="ECO:0007669"/>
    <property type="project" value="UniProtKB-UniRule"/>
</dbReference>
<feature type="binding site" evidence="7">
    <location>
        <position position="102"/>
    </location>
    <ligand>
        <name>tRNA</name>
        <dbReference type="ChEBI" id="CHEBI:17843"/>
    </ligand>
</feature>
<feature type="binding site" evidence="7">
    <location>
        <position position="14"/>
    </location>
    <ligand>
        <name>tRNA</name>
        <dbReference type="ChEBI" id="CHEBI:17843"/>
    </ligand>
</feature>
<evidence type="ECO:0000256" key="2">
    <source>
        <dbReference type="ARBA" id="ARBA00022555"/>
    </source>
</evidence>
<feature type="site" description="Stabilizes the basic form of H active site to accept a proton" evidence="7">
    <location>
        <position position="81"/>
    </location>
</feature>
<evidence type="ECO:0000256" key="9">
    <source>
        <dbReference type="RuleBase" id="RU004320"/>
    </source>
</evidence>
<feature type="site" description="Discriminates between blocked and unblocked aminoacyl-tRNA" evidence="7">
    <location>
        <position position="9"/>
    </location>
</feature>
<dbReference type="GO" id="GO:0000049">
    <property type="term" value="F:tRNA binding"/>
    <property type="evidence" value="ECO:0007669"/>
    <property type="project" value="UniProtKB-UniRule"/>
</dbReference>
<organism evidence="10 11">
    <name type="scientific">Candidatus Berkelbacteria bacterium CG10_big_fil_rev_8_21_14_0_10_43_14</name>
    <dbReference type="NCBI Taxonomy" id="1974515"/>
    <lineage>
        <taxon>Bacteria</taxon>
        <taxon>Candidatus Berkelbacteria</taxon>
    </lineage>
</organism>
<protein>
    <recommendedName>
        <fullName evidence="6 7">Peptidyl-tRNA hydrolase</fullName>
        <shortName evidence="7">Pth</shortName>
        <ecNumber evidence="1 7">3.1.1.29</ecNumber>
    </recommendedName>
</protein>
<comment type="subunit">
    <text evidence="7">Monomer.</text>
</comment>
<dbReference type="Proteomes" id="UP000231162">
    <property type="component" value="Unassembled WGS sequence"/>
</dbReference>
<comment type="caution">
    <text evidence="10">The sequence shown here is derived from an EMBL/GenBank/DDBJ whole genome shotgun (WGS) entry which is preliminary data.</text>
</comment>
<sequence length="174" mass="19730">MQLIVGLGNPGKEYANNRHNIGYLVIDQITENQKSKIKNQNDNAKFKILKPQSFMNNCGIEIKKESAYYKIEDDNIFVIHDDMDINFGTLRISFGSSSAGHNGVQSIIDTLNTNKFWRIRIGIGRPPENILSEKFVLQDFTLAEKEKIDDIIAKTAGYVLDCISHPKEETIQLV</sequence>
<dbReference type="AlphaFoldDB" id="A0A2M6R9E1"/>
<dbReference type="CDD" id="cd00462">
    <property type="entry name" value="PTH"/>
    <property type="match status" value="1"/>
</dbReference>
<feature type="binding site" evidence="7">
    <location>
        <position position="56"/>
    </location>
    <ligand>
        <name>tRNA</name>
        <dbReference type="ChEBI" id="CHEBI:17843"/>
    </ligand>
</feature>
<dbReference type="NCBIfam" id="TIGR00447">
    <property type="entry name" value="pth"/>
    <property type="match status" value="1"/>
</dbReference>
<evidence type="ECO:0000313" key="11">
    <source>
        <dbReference type="Proteomes" id="UP000231162"/>
    </source>
</evidence>
<dbReference type="PANTHER" id="PTHR17224">
    <property type="entry name" value="PEPTIDYL-TRNA HYDROLASE"/>
    <property type="match status" value="1"/>
</dbReference>
<keyword evidence="4 7" id="KW-0694">RNA-binding</keyword>
<dbReference type="PROSITE" id="PS01195">
    <property type="entry name" value="PEPT_TRNA_HYDROL_1"/>
    <property type="match status" value="1"/>
</dbReference>
<comment type="catalytic activity">
    <reaction evidence="7 8">
        <text>an N-acyl-L-alpha-aminoacyl-tRNA + H2O = an N-acyl-L-amino acid + a tRNA + H(+)</text>
        <dbReference type="Rhea" id="RHEA:54448"/>
        <dbReference type="Rhea" id="RHEA-COMP:10123"/>
        <dbReference type="Rhea" id="RHEA-COMP:13883"/>
        <dbReference type="ChEBI" id="CHEBI:15377"/>
        <dbReference type="ChEBI" id="CHEBI:15378"/>
        <dbReference type="ChEBI" id="CHEBI:59874"/>
        <dbReference type="ChEBI" id="CHEBI:78442"/>
        <dbReference type="ChEBI" id="CHEBI:138191"/>
        <dbReference type="EC" id="3.1.1.29"/>
    </reaction>
</comment>
<dbReference type="InterPro" id="IPR001328">
    <property type="entry name" value="Pept_tRNA_hydro"/>
</dbReference>
<keyword evidence="7" id="KW-0963">Cytoplasm</keyword>
<evidence type="ECO:0000256" key="7">
    <source>
        <dbReference type="HAMAP-Rule" id="MF_00083"/>
    </source>
</evidence>
<feature type="active site" description="Proton acceptor" evidence="7">
    <location>
        <position position="19"/>
    </location>
</feature>
<dbReference type="Pfam" id="PF01195">
    <property type="entry name" value="Pept_tRNA_hydro"/>
    <property type="match status" value="1"/>
</dbReference>